<gene>
    <name evidence="4" type="primary">LOC118415032</name>
</gene>
<keyword evidence="3" id="KW-1185">Reference proteome</keyword>
<dbReference type="CDD" id="cd00117">
    <property type="entry name" value="TFP"/>
    <property type="match status" value="1"/>
</dbReference>
<protein>
    <submittedName>
        <fullName evidence="4">Prostate stem cell antigen-like</fullName>
    </submittedName>
</protein>
<proteinExistence type="predicted"/>
<evidence type="ECO:0000313" key="4">
    <source>
        <dbReference type="RefSeq" id="XP_035675304.1"/>
    </source>
</evidence>
<reference evidence="3" key="1">
    <citation type="journal article" date="2020" name="Nat. Ecol. Evol.">
        <title>Deeply conserved synteny resolves early events in vertebrate evolution.</title>
        <authorList>
            <person name="Simakov O."/>
            <person name="Marletaz F."/>
            <person name="Yue J.X."/>
            <person name="O'Connell B."/>
            <person name="Jenkins J."/>
            <person name="Brandt A."/>
            <person name="Calef R."/>
            <person name="Tung C.H."/>
            <person name="Huang T.K."/>
            <person name="Schmutz J."/>
            <person name="Satoh N."/>
            <person name="Yu J.K."/>
            <person name="Putnam N.H."/>
            <person name="Green R.E."/>
            <person name="Rokhsar D.S."/>
        </authorList>
    </citation>
    <scope>NUCLEOTIDE SEQUENCE [LARGE SCALE GENOMIC DNA]</scope>
    <source>
        <strain evidence="3">S238N-H82</strain>
    </source>
</reference>
<accession>A0A9J7MQI4</accession>
<dbReference type="SUPFAM" id="SSF57302">
    <property type="entry name" value="Snake toxin-like"/>
    <property type="match status" value="1"/>
</dbReference>
<dbReference type="GeneID" id="118415032"/>
<evidence type="ECO:0000256" key="2">
    <source>
        <dbReference type="SAM" id="SignalP"/>
    </source>
</evidence>
<name>A0A9J7MQI4_BRAFL</name>
<organism evidence="3 4">
    <name type="scientific">Branchiostoma floridae</name>
    <name type="common">Florida lancelet</name>
    <name type="synonym">Amphioxus</name>
    <dbReference type="NCBI Taxonomy" id="7739"/>
    <lineage>
        <taxon>Eukaryota</taxon>
        <taxon>Metazoa</taxon>
        <taxon>Chordata</taxon>
        <taxon>Cephalochordata</taxon>
        <taxon>Leptocardii</taxon>
        <taxon>Amphioxiformes</taxon>
        <taxon>Branchiostomatidae</taxon>
        <taxon>Branchiostoma</taxon>
    </lineage>
</organism>
<dbReference type="OrthoDB" id="10020450at2759"/>
<dbReference type="AlphaFoldDB" id="A0A9J7MQI4"/>
<dbReference type="Proteomes" id="UP000001554">
    <property type="component" value="Chromosome 4"/>
</dbReference>
<dbReference type="PANTHER" id="PTHR16983:SF10">
    <property type="entry name" value="PROTEIN QUIVER"/>
    <property type="match status" value="1"/>
</dbReference>
<dbReference type="InterPro" id="IPR051110">
    <property type="entry name" value="Ly-6/neurotoxin-like_GPI-ap"/>
</dbReference>
<evidence type="ECO:0000256" key="1">
    <source>
        <dbReference type="ARBA" id="ARBA00022729"/>
    </source>
</evidence>
<feature type="chain" id="PRO_5039900036" evidence="2">
    <location>
        <begin position="20"/>
        <end position="131"/>
    </location>
</feature>
<dbReference type="RefSeq" id="XP_035675304.1">
    <property type="nucleotide sequence ID" value="XM_035819411.1"/>
</dbReference>
<evidence type="ECO:0000313" key="3">
    <source>
        <dbReference type="Proteomes" id="UP000001554"/>
    </source>
</evidence>
<dbReference type="PANTHER" id="PTHR16983">
    <property type="entry name" value="UPAR/LY6 DOMAIN-CONTAINING PROTEIN"/>
    <property type="match status" value="1"/>
</dbReference>
<dbReference type="InterPro" id="IPR045860">
    <property type="entry name" value="Snake_toxin-like_sf"/>
</dbReference>
<dbReference type="OMA" id="CWNASET"/>
<keyword evidence="1 2" id="KW-0732">Signal</keyword>
<reference evidence="4" key="2">
    <citation type="submission" date="2025-08" db="UniProtKB">
        <authorList>
            <consortium name="RefSeq"/>
        </authorList>
    </citation>
    <scope>IDENTIFICATION</scope>
    <source>
        <strain evidence="4">S238N-H82</strain>
        <tissue evidence="4">Testes</tissue>
    </source>
</reference>
<sequence length="131" mass="13381">MKTALTVLLFGAIVGYASAAAFQCYSCSSTLTANSDCRDSVENITTVSCADDSSCFAAVVKVGTLLTKIDRGCTPNCVSDDSCMNQIGSGICRMCCKGEKCNSMTPGGAEMAGVSAALLLMSSLFTVLGAV</sequence>
<dbReference type="KEGG" id="bfo:118415032"/>
<feature type="signal peptide" evidence="2">
    <location>
        <begin position="1"/>
        <end position="19"/>
    </location>
</feature>